<organism evidence="4 5">
    <name type="scientific">Dioscorea zingiberensis</name>
    <dbReference type="NCBI Taxonomy" id="325984"/>
    <lineage>
        <taxon>Eukaryota</taxon>
        <taxon>Viridiplantae</taxon>
        <taxon>Streptophyta</taxon>
        <taxon>Embryophyta</taxon>
        <taxon>Tracheophyta</taxon>
        <taxon>Spermatophyta</taxon>
        <taxon>Magnoliopsida</taxon>
        <taxon>Liliopsida</taxon>
        <taxon>Dioscoreales</taxon>
        <taxon>Dioscoreaceae</taxon>
        <taxon>Dioscorea</taxon>
    </lineage>
</organism>
<keyword evidence="5" id="KW-1185">Reference proteome</keyword>
<keyword evidence="1" id="KW-0175">Coiled coil</keyword>
<dbReference type="AlphaFoldDB" id="A0A9D5CTF2"/>
<evidence type="ECO:0000256" key="2">
    <source>
        <dbReference type="SAM" id="MobiDB-lite"/>
    </source>
</evidence>
<proteinExistence type="predicted"/>
<evidence type="ECO:0000313" key="4">
    <source>
        <dbReference type="EMBL" id="KAJ0978025.1"/>
    </source>
</evidence>
<feature type="compositionally biased region" description="Acidic residues" evidence="2">
    <location>
        <begin position="565"/>
        <end position="582"/>
    </location>
</feature>
<dbReference type="GO" id="GO:0005516">
    <property type="term" value="F:calmodulin binding"/>
    <property type="evidence" value="ECO:0007669"/>
    <property type="project" value="InterPro"/>
</dbReference>
<evidence type="ECO:0000256" key="1">
    <source>
        <dbReference type="SAM" id="Coils"/>
    </source>
</evidence>
<reference evidence="4" key="2">
    <citation type="journal article" date="2022" name="Hortic Res">
        <title>The genome of Dioscorea zingiberensis sheds light on the biosynthesis, origin and evolution of the medicinally important diosgenin saponins.</title>
        <authorList>
            <person name="Li Y."/>
            <person name="Tan C."/>
            <person name="Li Z."/>
            <person name="Guo J."/>
            <person name="Li S."/>
            <person name="Chen X."/>
            <person name="Wang C."/>
            <person name="Dai X."/>
            <person name="Yang H."/>
            <person name="Song W."/>
            <person name="Hou L."/>
            <person name="Xu J."/>
            <person name="Tong Z."/>
            <person name="Xu A."/>
            <person name="Yuan X."/>
            <person name="Wang W."/>
            <person name="Yang Q."/>
            <person name="Chen L."/>
            <person name="Sun Z."/>
            <person name="Wang K."/>
            <person name="Pan B."/>
            <person name="Chen J."/>
            <person name="Bao Y."/>
            <person name="Liu F."/>
            <person name="Qi X."/>
            <person name="Gang D.R."/>
            <person name="Wen J."/>
            <person name="Li J."/>
        </authorList>
    </citation>
    <scope>NUCLEOTIDE SEQUENCE</scope>
    <source>
        <strain evidence="4">Dzin_1.0</strain>
    </source>
</reference>
<dbReference type="Pfam" id="PF07839">
    <property type="entry name" value="CaM_binding"/>
    <property type="match status" value="1"/>
</dbReference>
<dbReference type="EMBL" id="JAGGNH010000003">
    <property type="protein sequence ID" value="KAJ0978025.1"/>
    <property type="molecule type" value="Genomic_DNA"/>
</dbReference>
<feature type="domain" description="Calmodulin-binding" evidence="3">
    <location>
        <begin position="601"/>
        <end position="709"/>
    </location>
</feature>
<protein>
    <recommendedName>
        <fullName evidence="3">Calmodulin-binding domain-containing protein</fullName>
    </recommendedName>
</protein>
<dbReference type="OrthoDB" id="1304871at2759"/>
<feature type="compositionally biased region" description="Basic and acidic residues" evidence="2">
    <location>
        <begin position="39"/>
        <end position="53"/>
    </location>
</feature>
<feature type="coiled-coil region" evidence="1">
    <location>
        <begin position="259"/>
        <end position="286"/>
    </location>
</feature>
<dbReference type="InterPro" id="IPR044681">
    <property type="entry name" value="PICBP-like"/>
</dbReference>
<name>A0A9D5CTF2_9LILI</name>
<evidence type="ECO:0000313" key="5">
    <source>
        <dbReference type="Proteomes" id="UP001085076"/>
    </source>
</evidence>
<feature type="region of interest" description="Disordered" evidence="2">
    <location>
        <begin position="553"/>
        <end position="582"/>
    </location>
</feature>
<feature type="region of interest" description="Disordered" evidence="2">
    <location>
        <begin position="75"/>
        <end position="100"/>
    </location>
</feature>
<feature type="region of interest" description="Disordered" evidence="2">
    <location>
        <begin position="32"/>
        <end position="57"/>
    </location>
</feature>
<sequence length="716" mass="80478">MVQKKAKAPIKLSSQTSVAAARKALVQPEKSFFASHHLNRQDTKRKGGGEIKKKMGIRRRGAIQQVDDDLKTLPNYMKPTSSSGARKEQLKLSATSPSSCSGSKPAKILVIKSCLKLVRVPSIKKNQGSGCCNQKKTVNRATCSSTQKDNKFPKALDLNPGGTEAEGTSVKKVCPYNYCSLNGHRHDEPLPPLKSFLSAIRQSFKTEQRMKSKKKEMDTGQKVTGLKIQPLVEEFGDDFFVEIYAKEQQRKVELVSCDQNCVQDDKKEVVDEIHELERKVVSTDNDIDDSSELSVDEMDGMMNLIEFIECGQVVKDDEEQNQPLTKSKDVAGCSLGCCCIEHLRGNDTTSEGFTENEFKCVISEAIHINLEEETSVGAGKYDDDKLGIFHYPSQEIEDVIDSLSADADDAFITSEIARVAHEVYEDVPDQKGESFSFHEDLEDNEEERQVCDVIESSNENKLDAANNLIQGRLEHAGESSEDQCDNLIVVEEEVSKSDEFSDQGSEDLVEQSVVKHEEERIASELLDQNMVVKGIQEVEDTNTSGSVKKVSLTHEQFSESYESTTDSDEECFEASDDDETDEEDEICLKDCAQRTEENKISSYTARITRAHSLTESSDNPKIRIRITRKERWEEAEMMREFNPRSPKFLPCNPDPDSEKVDLRHQMIDERKNAEEWMIDYALRQAVTKLSPARKRKVALLVEAFEKVVPLTIQACS</sequence>
<gene>
    <name evidence="4" type="ORF">J5N97_013499</name>
</gene>
<reference evidence="4" key="1">
    <citation type="submission" date="2021-03" db="EMBL/GenBank/DDBJ databases">
        <authorList>
            <person name="Li Z."/>
            <person name="Yang C."/>
        </authorList>
    </citation>
    <scope>NUCLEOTIDE SEQUENCE</scope>
    <source>
        <strain evidence="4">Dzin_1.0</strain>
        <tissue evidence="4">Leaf</tissue>
    </source>
</reference>
<evidence type="ECO:0000259" key="3">
    <source>
        <dbReference type="SMART" id="SM01054"/>
    </source>
</evidence>
<comment type="caution">
    <text evidence="4">The sequence shown here is derived from an EMBL/GenBank/DDBJ whole genome shotgun (WGS) entry which is preliminary data.</text>
</comment>
<dbReference type="Proteomes" id="UP001085076">
    <property type="component" value="Miscellaneous, Linkage group lg03"/>
</dbReference>
<dbReference type="InterPro" id="IPR012417">
    <property type="entry name" value="CaM-bd_dom_pln"/>
</dbReference>
<accession>A0A9D5CTF2</accession>
<dbReference type="SMART" id="SM01054">
    <property type="entry name" value="CaM_binding"/>
    <property type="match status" value="1"/>
</dbReference>
<dbReference type="PANTHER" id="PTHR33923:SF2">
    <property type="entry name" value="CALMODULIN-BINDING PROTEIN-RELATED"/>
    <property type="match status" value="1"/>
</dbReference>
<dbReference type="PANTHER" id="PTHR33923">
    <property type="entry name" value="CALMODULIN-BINDING PROTEIN-RELATED"/>
    <property type="match status" value="1"/>
</dbReference>